<name>A0A5N6TJU9_ASPAV</name>
<dbReference type="EMBL" id="ML742250">
    <property type="protein sequence ID" value="KAE8146636.1"/>
    <property type="molecule type" value="Genomic_DNA"/>
</dbReference>
<feature type="region of interest" description="Disordered" evidence="7">
    <location>
        <begin position="543"/>
        <end position="574"/>
    </location>
</feature>
<evidence type="ECO:0000256" key="5">
    <source>
        <dbReference type="ARBA" id="ARBA00023242"/>
    </source>
</evidence>
<comment type="subcellular location">
    <subcellularLocation>
        <location evidence="1">Nucleus</location>
    </subcellularLocation>
</comment>
<dbReference type="AlphaFoldDB" id="A0A5N6TJU9"/>
<dbReference type="InterPro" id="IPR017423">
    <property type="entry name" value="TRM6"/>
</dbReference>
<accession>A0A5N6TJU9</accession>
<feature type="compositionally biased region" description="Basic and acidic residues" evidence="7">
    <location>
        <begin position="265"/>
        <end position="280"/>
    </location>
</feature>
<feature type="compositionally biased region" description="Polar residues" evidence="7">
    <location>
        <begin position="554"/>
        <end position="563"/>
    </location>
</feature>
<keyword evidence="4" id="KW-0819">tRNA processing</keyword>
<dbReference type="OrthoDB" id="10254665at2759"/>
<keyword evidence="5" id="KW-0539">Nucleus</keyword>
<evidence type="ECO:0000256" key="3">
    <source>
        <dbReference type="ARBA" id="ARBA00021704"/>
    </source>
</evidence>
<evidence type="ECO:0000256" key="2">
    <source>
        <dbReference type="ARBA" id="ARBA00008320"/>
    </source>
</evidence>
<dbReference type="GO" id="GO:0030488">
    <property type="term" value="P:tRNA methylation"/>
    <property type="evidence" value="ECO:0007669"/>
    <property type="project" value="InterPro"/>
</dbReference>
<sequence length="574" mass="64289">MHSYVRPHQYVALRLPSEFTKIQKIEPDSTVFLGKFGSFPTNQIIGRPFYLTFEILDNSDENGNCLRVIPAAELHAETLIAEGEGDGDEVEVNEDGTPVRTNRETVDDASTQKLTVEEIEALKKECGGAGREIIAKLLESHSALDQKTTFSLAKYMLRKRRKYMKRFTVLPLDVSILMNHMMEDKDAAKIMEMRDESMGLLGCMGNVHHGGNLSLDEALAVKPNGRYLVVDDTGGLVVAAMAERMGILYPHDGEEYEEQVSSEQPKTDEADQTQNDEHPAADSTSKRPLRGQMPAPQNSITLLHPNKQANLSLLKYFGFSQDSLDDSHPLSRHLKTVSWLQLLDPSSDPIYSQEPEILSEEELFAMKSNKRGTYYRKRTRWARAQSVVNEARAGEFDGLIVATLMDPTSVLKHTVPLLSGSAHVSVYAPSIEPLTELMDLYSTQRRTAYINRRQLLREQKLQDSEQNNASENEPQDSEFPELLEEFTLDPTLLLVPTIETSRVRPWQVLPGRTHPMMSLRGGAEGYIFHAIRVIPTQQIIQAAGNPGRKKRKVVTQQTSTPADSASGVDVEMKS</sequence>
<evidence type="ECO:0000256" key="4">
    <source>
        <dbReference type="ARBA" id="ARBA00022694"/>
    </source>
</evidence>
<reference evidence="8 9" key="1">
    <citation type="submission" date="2019-04" db="EMBL/GenBank/DDBJ databases">
        <title>Friends and foes A comparative genomics study of 23 Aspergillus species from section Flavi.</title>
        <authorList>
            <consortium name="DOE Joint Genome Institute"/>
            <person name="Kjaerbolling I."/>
            <person name="Vesth T."/>
            <person name="Frisvad J.C."/>
            <person name="Nybo J.L."/>
            <person name="Theobald S."/>
            <person name="Kildgaard S."/>
            <person name="Isbrandt T."/>
            <person name="Kuo A."/>
            <person name="Sato A."/>
            <person name="Lyhne E.K."/>
            <person name="Kogle M.E."/>
            <person name="Wiebenga A."/>
            <person name="Kun R.S."/>
            <person name="Lubbers R.J."/>
            <person name="Makela M.R."/>
            <person name="Barry K."/>
            <person name="Chovatia M."/>
            <person name="Clum A."/>
            <person name="Daum C."/>
            <person name="Haridas S."/>
            <person name="He G."/>
            <person name="LaButti K."/>
            <person name="Lipzen A."/>
            <person name="Mondo S."/>
            <person name="Riley R."/>
            <person name="Salamov A."/>
            <person name="Simmons B.A."/>
            <person name="Magnuson J.K."/>
            <person name="Henrissat B."/>
            <person name="Mortensen U.H."/>
            <person name="Larsen T.O."/>
            <person name="Devries R.P."/>
            <person name="Grigoriev I.V."/>
            <person name="Machida M."/>
            <person name="Baker S.E."/>
            <person name="Andersen M.R."/>
        </authorList>
    </citation>
    <scope>NUCLEOTIDE SEQUENCE [LARGE SCALE GENOMIC DNA]</scope>
    <source>
        <strain evidence="8 9">IBT 18842</strain>
    </source>
</reference>
<dbReference type="GO" id="GO:0031515">
    <property type="term" value="C:tRNA (m1A) methyltransferase complex"/>
    <property type="evidence" value="ECO:0007669"/>
    <property type="project" value="InterPro"/>
</dbReference>
<gene>
    <name evidence="8" type="ORF">BDV25DRAFT_162089</name>
</gene>
<dbReference type="PANTHER" id="PTHR12945">
    <property type="entry name" value="TRANSLATION INITIATION FACTOR EIF3-RELATED"/>
    <property type="match status" value="1"/>
</dbReference>
<proteinExistence type="inferred from homology"/>
<feature type="region of interest" description="Disordered" evidence="7">
    <location>
        <begin position="254"/>
        <end position="300"/>
    </location>
</feature>
<evidence type="ECO:0000313" key="9">
    <source>
        <dbReference type="Proteomes" id="UP000325780"/>
    </source>
</evidence>
<evidence type="ECO:0000256" key="6">
    <source>
        <dbReference type="ARBA" id="ARBA00032319"/>
    </source>
</evidence>
<dbReference type="Pfam" id="PF04189">
    <property type="entry name" value="Gcd10p"/>
    <property type="match status" value="1"/>
</dbReference>
<evidence type="ECO:0000256" key="7">
    <source>
        <dbReference type="SAM" id="MobiDB-lite"/>
    </source>
</evidence>
<protein>
    <recommendedName>
        <fullName evidence="3">tRNA (adenine(58)-N(1))-methyltransferase non-catalytic subunit TRM6</fullName>
    </recommendedName>
    <alternativeName>
        <fullName evidence="6">tRNA(m1A58)-methyltransferase subunit TRM6</fullName>
    </alternativeName>
</protein>
<evidence type="ECO:0000313" key="8">
    <source>
        <dbReference type="EMBL" id="KAE8146636.1"/>
    </source>
</evidence>
<dbReference type="GO" id="GO:0005634">
    <property type="term" value="C:nucleus"/>
    <property type="evidence" value="ECO:0007669"/>
    <property type="project" value="UniProtKB-SubCell"/>
</dbReference>
<dbReference type="Proteomes" id="UP000325780">
    <property type="component" value="Unassembled WGS sequence"/>
</dbReference>
<organism evidence="8 9">
    <name type="scientific">Aspergillus avenaceus</name>
    <dbReference type="NCBI Taxonomy" id="36643"/>
    <lineage>
        <taxon>Eukaryota</taxon>
        <taxon>Fungi</taxon>
        <taxon>Dikarya</taxon>
        <taxon>Ascomycota</taxon>
        <taxon>Pezizomycotina</taxon>
        <taxon>Eurotiomycetes</taxon>
        <taxon>Eurotiomycetidae</taxon>
        <taxon>Eurotiales</taxon>
        <taxon>Aspergillaceae</taxon>
        <taxon>Aspergillus</taxon>
        <taxon>Aspergillus subgen. Circumdati</taxon>
    </lineage>
</organism>
<evidence type="ECO:0000256" key="1">
    <source>
        <dbReference type="ARBA" id="ARBA00004123"/>
    </source>
</evidence>
<dbReference type="PANTHER" id="PTHR12945:SF0">
    <property type="entry name" value="TRNA (ADENINE(58)-N(1))-METHYLTRANSFERASE NON-CATALYTIC SUBUNIT TRM6"/>
    <property type="match status" value="1"/>
</dbReference>
<comment type="similarity">
    <text evidence="2">Belongs to the TRM6/GCD10 family.</text>
</comment>
<keyword evidence="9" id="KW-1185">Reference proteome</keyword>